<protein>
    <submittedName>
        <fullName evidence="1">Uncharacterized protein</fullName>
    </submittedName>
</protein>
<comment type="caution">
    <text evidence="1">The sequence shown here is derived from an EMBL/GenBank/DDBJ whole genome shotgun (WGS) entry which is preliminary data.</text>
</comment>
<dbReference type="AlphaFoldDB" id="A0AAV4D3B1"/>
<reference evidence="1 2" key="1">
    <citation type="journal article" date="2021" name="Elife">
        <title>Chloroplast acquisition without the gene transfer in kleptoplastic sea slugs, Plakobranchus ocellatus.</title>
        <authorList>
            <person name="Maeda T."/>
            <person name="Takahashi S."/>
            <person name="Yoshida T."/>
            <person name="Shimamura S."/>
            <person name="Takaki Y."/>
            <person name="Nagai Y."/>
            <person name="Toyoda A."/>
            <person name="Suzuki Y."/>
            <person name="Arimoto A."/>
            <person name="Ishii H."/>
            <person name="Satoh N."/>
            <person name="Nishiyama T."/>
            <person name="Hasebe M."/>
            <person name="Maruyama T."/>
            <person name="Minagawa J."/>
            <person name="Obokata J."/>
            <person name="Shigenobu S."/>
        </authorList>
    </citation>
    <scope>NUCLEOTIDE SEQUENCE [LARGE SCALE GENOMIC DNA]</scope>
</reference>
<name>A0AAV4D3B1_9GAST</name>
<proteinExistence type="predicted"/>
<gene>
    <name evidence="1" type="ORF">PoB_006517200</name>
</gene>
<evidence type="ECO:0000313" key="2">
    <source>
        <dbReference type="Proteomes" id="UP000735302"/>
    </source>
</evidence>
<dbReference type="Proteomes" id="UP000735302">
    <property type="component" value="Unassembled WGS sequence"/>
</dbReference>
<accession>A0AAV4D3B1</accession>
<evidence type="ECO:0000313" key="1">
    <source>
        <dbReference type="EMBL" id="GFO38667.1"/>
    </source>
</evidence>
<organism evidence="1 2">
    <name type="scientific">Plakobranchus ocellatus</name>
    <dbReference type="NCBI Taxonomy" id="259542"/>
    <lineage>
        <taxon>Eukaryota</taxon>
        <taxon>Metazoa</taxon>
        <taxon>Spiralia</taxon>
        <taxon>Lophotrochozoa</taxon>
        <taxon>Mollusca</taxon>
        <taxon>Gastropoda</taxon>
        <taxon>Heterobranchia</taxon>
        <taxon>Euthyneura</taxon>
        <taxon>Panpulmonata</taxon>
        <taxon>Sacoglossa</taxon>
        <taxon>Placobranchoidea</taxon>
        <taxon>Plakobranchidae</taxon>
        <taxon>Plakobranchus</taxon>
    </lineage>
</organism>
<dbReference type="EMBL" id="BLXT01007343">
    <property type="protein sequence ID" value="GFO38667.1"/>
    <property type="molecule type" value="Genomic_DNA"/>
</dbReference>
<sequence length="84" mass="9556">MVQAPDPENTCQSSHRHQTMFHIVRTVMVQAPDPQNTCQSSHHNQTMFYIVRIVMAHAPDPENTYQLVIIINVLYYEDSNGAGS</sequence>
<keyword evidence="2" id="KW-1185">Reference proteome</keyword>